<comment type="caution">
    <text evidence="6">The sequence shown here is derived from an EMBL/GenBank/DDBJ whole genome shotgun (WGS) entry which is preliminary data.</text>
</comment>
<name>A0A9W4SUD3_9GLOM</name>
<keyword evidence="4" id="KW-0862">Zinc</keyword>
<dbReference type="AlphaFoldDB" id="A0A9W4SUD3"/>
<keyword evidence="7" id="KW-1185">Reference proteome</keyword>
<evidence type="ECO:0000256" key="4">
    <source>
        <dbReference type="ARBA" id="ARBA00022833"/>
    </source>
</evidence>
<evidence type="ECO:0000313" key="6">
    <source>
        <dbReference type="EMBL" id="CAI2181789.1"/>
    </source>
</evidence>
<keyword evidence="5" id="KW-0539">Nucleus</keyword>
<dbReference type="EMBL" id="CAMKVN010002602">
    <property type="protein sequence ID" value="CAI2181789.1"/>
    <property type="molecule type" value="Genomic_DNA"/>
</dbReference>
<comment type="subcellular location">
    <subcellularLocation>
        <location evidence="1">Nucleus</location>
    </subcellularLocation>
</comment>
<dbReference type="GO" id="GO:0008270">
    <property type="term" value="F:zinc ion binding"/>
    <property type="evidence" value="ECO:0007669"/>
    <property type="project" value="UniProtKB-KW"/>
</dbReference>
<dbReference type="GO" id="GO:0005634">
    <property type="term" value="C:nucleus"/>
    <property type="evidence" value="ECO:0007669"/>
    <property type="project" value="UniProtKB-SubCell"/>
</dbReference>
<reference evidence="6" key="1">
    <citation type="submission" date="2022-08" db="EMBL/GenBank/DDBJ databases">
        <authorList>
            <person name="Kallberg Y."/>
            <person name="Tangrot J."/>
            <person name="Rosling A."/>
        </authorList>
    </citation>
    <scope>NUCLEOTIDE SEQUENCE</scope>
    <source>
        <strain evidence="6">Wild A</strain>
    </source>
</reference>
<keyword evidence="2" id="KW-0479">Metal-binding</keyword>
<protein>
    <submittedName>
        <fullName evidence="6">18222_t:CDS:1</fullName>
    </submittedName>
</protein>
<dbReference type="InterPro" id="IPR052035">
    <property type="entry name" value="ZnF_BED_domain_contain"/>
</dbReference>
<evidence type="ECO:0000256" key="1">
    <source>
        <dbReference type="ARBA" id="ARBA00004123"/>
    </source>
</evidence>
<dbReference type="SUPFAM" id="SSF53098">
    <property type="entry name" value="Ribonuclease H-like"/>
    <property type="match status" value="1"/>
</dbReference>
<evidence type="ECO:0000313" key="7">
    <source>
        <dbReference type="Proteomes" id="UP001153678"/>
    </source>
</evidence>
<keyword evidence="3" id="KW-0863">Zinc-finger</keyword>
<accession>A0A9W4SUD3</accession>
<dbReference type="PANTHER" id="PTHR46481:SF10">
    <property type="entry name" value="ZINC FINGER BED DOMAIN-CONTAINING PROTEIN 39"/>
    <property type="match status" value="1"/>
</dbReference>
<evidence type="ECO:0000256" key="3">
    <source>
        <dbReference type="ARBA" id="ARBA00022771"/>
    </source>
</evidence>
<dbReference type="Proteomes" id="UP001153678">
    <property type="component" value="Unassembled WGS sequence"/>
</dbReference>
<organism evidence="6 7">
    <name type="scientific">Funneliformis geosporum</name>
    <dbReference type="NCBI Taxonomy" id="1117311"/>
    <lineage>
        <taxon>Eukaryota</taxon>
        <taxon>Fungi</taxon>
        <taxon>Fungi incertae sedis</taxon>
        <taxon>Mucoromycota</taxon>
        <taxon>Glomeromycotina</taxon>
        <taxon>Glomeromycetes</taxon>
        <taxon>Glomerales</taxon>
        <taxon>Glomeraceae</taxon>
        <taxon>Funneliformis</taxon>
    </lineage>
</organism>
<proteinExistence type="predicted"/>
<sequence>MIEDEWSCKNKTSTTSIANHLRTKHRIIEGRFEGAEILPDSENKIENQDPLDQKFIEVITNDLLDWLVDNMQAFHLTPNLEIRQALLTIENFKYLHLGDSIKDSMRQLETNHVHCIAHIMQLAIKDGLKEIKILIDVAKKLNSFIVNHDKYHILLKETFLKYLFLLERLIYFRDTLPELANKLTLDPNRSIRSDDDLLKNLLLSSEDWIALEELILLLRPFVNATNLTSVCNKILASLNKCWKLPHMLGCIASFLDPRFKYLGFLSANQIEDTKQHLKQQIELLETSKLQSISSITSLSYNNSIFIKFFNQNMTL</sequence>
<dbReference type="OrthoDB" id="2449744at2759"/>
<dbReference type="InterPro" id="IPR012337">
    <property type="entry name" value="RNaseH-like_sf"/>
</dbReference>
<evidence type="ECO:0000256" key="5">
    <source>
        <dbReference type="ARBA" id="ARBA00023242"/>
    </source>
</evidence>
<gene>
    <name evidence="6" type="ORF">FWILDA_LOCUS10259</name>
</gene>
<evidence type="ECO:0000256" key="2">
    <source>
        <dbReference type="ARBA" id="ARBA00022723"/>
    </source>
</evidence>
<dbReference type="PANTHER" id="PTHR46481">
    <property type="entry name" value="ZINC FINGER BED DOMAIN-CONTAINING PROTEIN 4"/>
    <property type="match status" value="1"/>
</dbReference>